<evidence type="ECO:0000313" key="2">
    <source>
        <dbReference type="EMBL" id="PWK58656.1"/>
    </source>
</evidence>
<gene>
    <name evidence="2" type="ORF">C8D95_101471</name>
</gene>
<dbReference type="RefSeq" id="WP_109757947.1">
    <property type="nucleotide sequence ID" value="NZ_CP034588.1"/>
</dbReference>
<dbReference type="EMBL" id="QGGV01000001">
    <property type="protein sequence ID" value="PWK58656.1"/>
    <property type="molecule type" value="Genomic_DNA"/>
</dbReference>
<sequence>MDDISEFQRRIVAALDRAGQALDQLGSGGGGGGSEELAAELEAERVANRQLEERVRAIKEKQETTVARLEDQVSDLRDALGARDAEVQRMRKVNDALRETNASLRDANAQGLAEPELVNAAMLSELDALRAQRAAERAEIEEILATLEPVLKEA</sequence>
<organism evidence="2 3">
    <name type="scientific">Silicimonas algicola</name>
    <dbReference type="NCBI Taxonomy" id="1826607"/>
    <lineage>
        <taxon>Bacteria</taxon>
        <taxon>Pseudomonadati</taxon>
        <taxon>Pseudomonadota</taxon>
        <taxon>Alphaproteobacteria</taxon>
        <taxon>Rhodobacterales</taxon>
        <taxon>Paracoccaceae</taxon>
    </lineage>
</organism>
<accession>A0A316GFB6</accession>
<dbReference type="AlphaFoldDB" id="A0A316GFB6"/>
<dbReference type="KEGG" id="salo:EF888_03785"/>
<evidence type="ECO:0000256" key="1">
    <source>
        <dbReference type="SAM" id="Coils"/>
    </source>
</evidence>
<name>A0A316GFB6_9RHOB</name>
<comment type="caution">
    <text evidence="2">The sequence shown here is derived from an EMBL/GenBank/DDBJ whole genome shotgun (WGS) entry which is preliminary data.</text>
</comment>
<evidence type="ECO:0000313" key="3">
    <source>
        <dbReference type="Proteomes" id="UP000245390"/>
    </source>
</evidence>
<proteinExistence type="predicted"/>
<dbReference type="Proteomes" id="UP000245390">
    <property type="component" value="Unassembled WGS sequence"/>
</dbReference>
<dbReference type="OrthoDB" id="7871100at2"/>
<reference evidence="2 3" key="1">
    <citation type="submission" date="2018-05" db="EMBL/GenBank/DDBJ databases">
        <title>Genomic Encyclopedia of Type Strains, Phase IV (KMG-IV): sequencing the most valuable type-strain genomes for metagenomic binning, comparative biology and taxonomic classification.</title>
        <authorList>
            <person name="Goeker M."/>
        </authorList>
    </citation>
    <scope>NUCLEOTIDE SEQUENCE [LARGE SCALE GENOMIC DNA]</scope>
    <source>
        <strain evidence="2 3">DSM 103371</strain>
    </source>
</reference>
<keyword evidence="1" id="KW-0175">Coiled coil</keyword>
<keyword evidence="3" id="KW-1185">Reference proteome</keyword>
<feature type="coiled-coil region" evidence="1">
    <location>
        <begin position="34"/>
        <end position="146"/>
    </location>
</feature>
<protein>
    <submittedName>
        <fullName evidence="2">Uncharacterized protein</fullName>
    </submittedName>
</protein>